<comment type="caution">
    <text evidence="4">The sequence shown here is derived from an EMBL/GenBank/DDBJ whole genome shotgun (WGS) entry which is preliminary data.</text>
</comment>
<dbReference type="STRING" id="1781255.BH720_08445"/>
<keyword evidence="2" id="KW-1133">Transmembrane helix</keyword>
<dbReference type="GO" id="GO:0008800">
    <property type="term" value="F:beta-lactamase activity"/>
    <property type="evidence" value="ECO:0007669"/>
    <property type="project" value="InterPro"/>
</dbReference>
<feature type="region of interest" description="Disordered" evidence="1">
    <location>
        <begin position="1"/>
        <end position="135"/>
    </location>
</feature>
<feature type="compositionally biased region" description="Basic residues" evidence="1">
    <location>
        <begin position="48"/>
        <end position="58"/>
    </location>
</feature>
<name>A0A1E5QLV1_9CYAN</name>
<sequence>MWRKDPQFPQNSPVQTSMAESETNRDSRQPPRNLAPRKAQTPPQRGRMPPRRIQKRQRMTLAGRFLQPQQPPRRAPKREERRPPSASDPRRAPKRNPQNAHPPRRPAQPGNGAARDPRQRAGMRRSRPPERKPLSPFMYGTRLLILGVGIGAIAGTWLSVLDPAGRDLALQRSAANSAPVVQTQAADTSHSLAQNSWTLAQFGGTNLSGFALKSELKPLKNSLGAIAQQYANLSPGIFLIDLDTGAYVDLNGTQTYAAASTIKLPILVAFFQDVDAGKIRLEEMLVMKPEHIATGAGDLQYQPAGTQYSALDVATKMMTISDNTATNMLIERLGGAEALNQRFRSWGLKITALNNPLPDIEGTNLTSPQELAQIMAIVNRGDWVQGRSRDRILDIMGRTETAPLLKSGLGPGARLANKTGTLGVLLADMGLVDTPTGKHYAIAVMVKREFGDPTAEELIYQVSRAAYQHFSVPSATPPTPILEQAPLPSPNRPEGLPVEPAEATANRR</sequence>
<dbReference type="EMBL" id="MJGC01000047">
    <property type="protein sequence ID" value="OEJ75659.1"/>
    <property type="molecule type" value="Genomic_DNA"/>
</dbReference>
<feature type="transmembrane region" description="Helical" evidence="2">
    <location>
        <begin position="137"/>
        <end position="158"/>
    </location>
</feature>
<dbReference type="SUPFAM" id="SSF56601">
    <property type="entry name" value="beta-lactamase/transpeptidase-like"/>
    <property type="match status" value="1"/>
</dbReference>
<keyword evidence="2" id="KW-0472">Membrane</keyword>
<protein>
    <recommendedName>
        <fullName evidence="3">Beta-lactamase class A catalytic domain-containing protein</fullName>
    </recommendedName>
</protein>
<evidence type="ECO:0000313" key="4">
    <source>
        <dbReference type="EMBL" id="OEJ75659.1"/>
    </source>
</evidence>
<evidence type="ECO:0000256" key="1">
    <source>
        <dbReference type="SAM" id="MobiDB-lite"/>
    </source>
</evidence>
<dbReference type="InterPro" id="IPR045155">
    <property type="entry name" value="Beta-lactam_cat"/>
</dbReference>
<organism evidence="4">
    <name type="scientific">Desertifilum tharense IPPAS B-1220</name>
    <dbReference type="NCBI Taxonomy" id="1781255"/>
    <lineage>
        <taxon>Bacteria</taxon>
        <taxon>Bacillati</taxon>
        <taxon>Cyanobacteriota</taxon>
        <taxon>Cyanophyceae</taxon>
        <taxon>Desertifilales</taxon>
        <taxon>Desertifilaceae</taxon>
        <taxon>Desertifilum</taxon>
    </lineage>
</organism>
<dbReference type="InterPro" id="IPR000871">
    <property type="entry name" value="Beta-lactam_class-A"/>
</dbReference>
<reference evidence="4" key="1">
    <citation type="submission" date="2016-09" db="EMBL/GenBank/DDBJ databases">
        <title>Draft genome of thermotolerant cyanobacterium Desertifilum sp. strain IPPAS B-1220.</title>
        <authorList>
            <person name="Sinetova M.A."/>
            <person name="Bolakhan K."/>
            <person name="Zayadan B.K."/>
            <person name="Mironov K.S."/>
            <person name="Ustinova V."/>
            <person name="Kupriyanova E.V."/>
            <person name="Sidorov R.A."/>
            <person name="Skrypnik A.N."/>
            <person name="Gogoleva N.E."/>
            <person name="Gogolev Y.V."/>
            <person name="Los D.A."/>
        </authorList>
    </citation>
    <scope>NUCLEOTIDE SEQUENCE [LARGE SCALE GENOMIC DNA]</scope>
    <source>
        <strain evidence="4">IPPAS B-1220</strain>
    </source>
</reference>
<evidence type="ECO:0000256" key="2">
    <source>
        <dbReference type="SAM" id="Phobius"/>
    </source>
</evidence>
<feature type="compositionally biased region" description="Basic and acidic residues" evidence="1">
    <location>
        <begin position="77"/>
        <end position="91"/>
    </location>
</feature>
<proteinExistence type="predicted"/>
<evidence type="ECO:0000259" key="3">
    <source>
        <dbReference type="Pfam" id="PF13354"/>
    </source>
</evidence>
<dbReference type="GO" id="GO:0046677">
    <property type="term" value="P:response to antibiotic"/>
    <property type="evidence" value="ECO:0007669"/>
    <property type="project" value="InterPro"/>
</dbReference>
<gene>
    <name evidence="4" type="ORF">BH720_08445</name>
</gene>
<keyword evidence="2" id="KW-0812">Transmembrane</keyword>
<dbReference type="AlphaFoldDB" id="A0A1E5QLV1"/>
<dbReference type="RefSeq" id="WP_069966744.1">
    <property type="nucleotide sequence ID" value="NZ_CM124774.1"/>
</dbReference>
<feature type="domain" description="Beta-lactamase class A catalytic" evidence="3">
    <location>
        <begin position="236"/>
        <end position="446"/>
    </location>
</feature>
<dbReference type="Gene3D" id="3.40.710.10">
    <property type="entry name" value="DD-peptidase/beta-lactamase superfamily"/>
    <property type="match status" value="1"/>
</dbReference>
<dbReference type="GO" id="GO:0030655">
    <property type="term" value="P:beta-lactam antibiotic catabolic process"/>
    <property type="evidence" value="ECO:0007669"/>
    <property type="project" value="InterPro"/>
</dbReference>
<dbReference type="Pfam" id="PF13354">
    <property type="entry name" value="Beta-lactamase2"/>
    <property type="match status" value="1"/>
</dbReference>
<dbReference type="PANTHER" id="PTHR35333">
    <property type="entry name" value="BETA-LACTAMASE"/>
    <property type="match status" value="1"/>
</dbReference>
<feature type="compositionally biased region" description="Polar residues" evidence="1">
    <location>
        <begin position="8"/>
        <end position="21"/>
    </location>
</feature>
<accession>A0A1E5QLV1</accession>
<dbReference type="InterPro" id="IPR012338">
    <property type="entry name" value="Beta-lactam/transpept-like"/>
</dbReference>
<dbReference type="PANTHER" id="PTHR35333:SF4">
    <property type="entry name" value="SLR0121 PROTEIN"/>
    <property type="match status" value="1"/>
</dbReference>
<feature type="region of interest" description="Disordered" evidence="1">
    <location>
        <begin position="475"/>
        <end position="508"/>
    </location>
</feature>